<dbReference type="EMBL" id="JANUCP010000002">
    <property type="protein sequence ID" value="MCS3919196.1"/>
    <property type="molecule type" value="Genomic_DNA"/>
</dbReference>
<proteinExistence type="inferred from homology"/>
<evidence type="ECO:0000313" key="9">
    <source>
        <dbReference type="EMBL" id="MCS3919196.1"/>
    </source>
</evidence>
<dbReference type="HAMAP" id="MF_00867">
    <property type="entry name" value="KhpB"/>
    <property type="match status" value="1"/>
</dbReference>
<dbReference type="CDD" id="cd02644">
    <property type="entry name" value="R3H_jag"/>
    <property type="match status" value="1"/>
</dbReference>
<gene>
    <name evidence="6" type="primary">khpB</name>
    <name evidence="6" type="synonym">eloR</name>
    <name evidence="9" type="ORF">M2350_001596</name>
</gene>
<organism evidence="9 10">
    <name type="scientific">Candidatus Fervidibacter sacchari</name>
    <dbReference type="NCBI Taxonomy" id="1448929"/>
    <lineage>
        <taxon>Bacteria</taxon>
        <taxon>Candidatus Fervidibacterota</taxon>
        <taxon>Candidatus Fervidibacter</taxon>
    </lineage>
</organism>
<dbReference type="PANTHER" id="PTHR35800">
    <property type="entry name" value="PROTEIN JAG"/>
    <property type="match status" value="1"/>
</dbReference>
<evidence type="ECO:0000256" key="4">
    <source>
        <dbReference type="ARBA" id="ARBA00023186"/>
    </source>
</evidence>
<evidence type="ECO:0000256" key="7">
    <source>
        <dbReference type="SAM" id="MobiDB-lite"/>
    </source>
</evidence>
<dbReference type="InterPro" id="IPR036867">
    <property type="entry name" value="R3H_dom_sf"/>
</dbReference>
<comment type="similarity">
    <text evidence="6">Belongs to the KhpB RNA-binding protein family.</text>
</comment>
<dbReference type="Pfam" id="PF01424">
    <property type="entry name" value="R3H"/>
    <property type="match status" value="1"/>
</dbReference>
<dbReference type="NCBIfam" id="NF041568">
    <property type="entry name" value="Jag_EloR"/>
    <property type="match status" value="1"/>
</dbReference>
<dbReference type="InterPro" id="IPR015946">
    <property type="entry name" value="KH_dom-like_a/b"/>
</dbReference>
<dbReference type="Gene3D" id="3.30.30.80">
    <property type="entry name" value="probable RNA-binding protein from clostridium symbiosum atcc 14940"/>
    <property type="match status" value="1"/>
</dbReference>
<dbReference type="InterPro" id="IPR039247">
    <property type="entry name" value="KhpB"/>
</dbReference>
<keyword evidence="1 6" id="KW-0963">Cytoplasm</keyword>
<dbReference type="Gene3D" id="3.30.300.20">
    <property type="match status" value="1"/>
</dbReference>
<comment type="caution">
    <text evidence="6">Lacks conserved residue(s) required for the propagation of feature annotation.</text>
</comment>
<keyword evidence="5 6" id="KW-0961">Cell wall biogenesis/degradation</keyword>
<keyword evidence="3 6" id="KW-0133">Cell shape</keyword>
<dbReference type="InterPro" id="IPR001374">
    <property type="entry name" value="R3H_dom"/>
</dbReference>
<dbReference type="InterPro" id="IPR038247">
    <property type="entry name" value="Jag_N_dom_sf"/>
</dbReference>
<feature type="domain" description="R3H" evidence="8">
    <location>
        <begin position="139"/>
        <end position="205"/>
    </location>
</feature>
<feature type="compositionally biased region" description="Low complexity" evidence="7">
    <location>
        <begin position="217"/>
        <end position="245"/>
    </location>
</feature>
<comment type="caution">
    <text evidence="9">The sequence shown here is derived from an EMBL/GenBank/DDBJ whole genome shotgun (WGS) entry which is preliminary data.</text>
</comment>
<dbReference type="InterPro" id="IPR032782">
    <property type="entry name" value="KhpB_N"/>
</dbReference>
<evidence type="ECO:0000256" key="3">
    <source>
        <dbReference type="ARBA" id="ARBA00022960"/>
    </source>
</evidence>
<comment type="domain">
    <text evidence="6">Has an N-terminal Jag-N domain and 2 RNA-binding domains (KH and R3H).</text>
</comment>
<evidence type="ECO:0000256" key="5">
    <source>
        <dbReference type="ARBA" id="ARBA00023316"/>
    </source>
</evidence>
<dbReference type="PROSITE" id="PS51061">
    <property type="entry name" value="R3H"/>
    <property type="match status" value="1"/>
</dbReference>
<dbReference type="InterPro" id="IPR038008">
    <property type="entry name" value="Jag_KH"/>
</dbReference>
<name>A0ABT2EP33_9BACT</name>
<keyword evidence="10" id="KW-1185">Reference proteome</keyword>
<dbReference type="SUPFAM" id="SSF82708">
    <property type="entry name" value="R3H domain"/>
    <property type="match status" value="1"/>
</dbReference>
<evidence type="ECO:0000256" key="1">
    <source>
        <dbReference type="ARBA" id="ARBA00022490"/>
    </source>
</evidence>
<comment type="subcellular location">
    <subcellularLocation>
        <location evidence="6">Cytoplasm</location>
    </subcellularLocation>
</comment>
<dbReference type="Gene3D" id="3.30.1370.50">
    <property type="entry name" value="R3H-like domain"/>
    <property type="match status" value="1"/>
</dbReference>
<dbReference type="Pfam" id="PF13083">
    <property type="entry name" value="KH_KhpA-B"/>
    <property type="match status" value="1"/>
</dbReference>
<comment type="function">
    <text evidence="6">A probable RNA chaperone. Forms a complex with KhpA which binds to cellular RNA and controls its expression. Plays a role in peptidoglycan (PG) homeostasis and cell length regulation.</text>
</comment>
<reference evidence="9 10" key="1">
    <citation type="submission" date="2022-08" db="EMBL/GenBank/DDBJ databases">
        <title>Bacterial and archaeal communities from various locations to study Microbial Dark Matter (Phase II).</title>
        <authorList>
            <person name="Stepanauskas R."/>
        </authorList>
    </citation>
    <scope>NUCLEOTIDE SEQUENCE [LARGE SCALE GENOMIC DNA]</scope>
    <source>
        <strain evidence="9 10">PD1</strain>
    </source>
</reference>
<keyword evidence="2 6" id="KW-0694">RNA-binding</keyword>
<evidence type="ECO:0000256" key="6">
    <source>
        <dbReference type="HAMAP-Rule" id="MF_00867"/>
    </source>
</evidence>
<dbReference type="RefSeq" id="WP_018195689.1">
    <property type="nucleotide sequence ID" value="NZ_CP130454.1"/>
</dbReference>
<feature type="region of interest" description="Disordered" evidence="7">
    <location>
        <begin position="212"/>
        <end position="245"/>
    </location>
</feature>
<dbReference type="PANTHER" id="PTHR35800:SF1">
    <property type="entry name" value="RNA-BINDING PROTEIN KHPB"/>
    <property type="match status" value="1"/>
</dbReference>
<dbReference type="Pfam" id="PF14804">
    <property type="entry name" value="Jag_N"/>
    <property type="match status" value="1"/>
</dbReference>
<sequence>MQVEATGKTVDEAIEQALKLLGVTREQVEVEVIEPGTPGIFGVGAEPAKVRVTLKNSPAMFVKGFLSSIIQYAGWDLSLEDPVVREGEIYINMEGSDAGLVIGKRGDTLNALQLLVQSAVARRFPQPIRIVLDASRYREKRRAAIIQLALNAADKARSQKRIVRLRNLTAAERRIVHMTLQSDPTVFTMSEGEGENRVVIVAPIEMRDKLLRRQRNAQRASPSKASQQSQQQNQNKPNSAAGIAS</sequence>
<dbReference type="CDD" id="cd02414">
    <property type="entry name" value="KH-II_Jag"/>
    <property type="match status" value="1"/>
</dbReference>
<dbReference type="InterPro" id="IPR034079">
    <property type="entry name" value="R3H_KhpB"/>
</dbReference>
<evidence type="ECO:0000313" key="10">
    <source>
        <dbReference type="Proteomes" id="UP001204798"/>
    </source>
</evidence>
<evidence type="ECO:0000256" key="2">
    <source>
        <dbReference type="ARBA" id="ARBA00022884"/>
    </source>
</evidence>
<comment type="subunit">
    <text evidence="6">Forms a complex with KhpA.</text>
</comment>
<dbReference type="SMART" id="SM01245">
    <property type="entry name" value="Jag_N"/>
    <property type="match status" value="1"/>
</dbReference>
<accession>A0ABT2EP33</accession>
<dbReference type="Proteomes" id="UP001204798">
    <property type="component" value="Unassembled WGS sequence"/>
</dbReference>
<keyword evidence="4 6" id="KW-0143">Chaperone</keyword>
<evidence type="ECO:0000259" key="8">
    <source>
        <dbReference type="PROSITE" id="PS51061"/>
    </source>
</evidence>
<dbReference type="SMART" id="SM00393">
    <property type="entry name" value="R3H"/>
    <property type="match status" value="1"/>
</dbReference>
<protein>
    <recommendedName>
        <fullName evidence="6">RNA-binding protein KhpB</fullName>
    </recommendedName>
    <alternativeName>
        <fullName evidence="6">RNA-binding protein EloR</fullName>
    </alternativeName>
</protein>